<dbReference type="EMBL" id="BMUW01000026">
    <property type="protein sequence ID" value="GGZ82243.1"/>
    <property type="molecule type" value="Genomic_DNA"/>
</dbReference>
<keyword evidence="2" id="KW-1185">Reference proteome</keyword>
<proteinExistence type="predicted"/>
<evidence type="ECO:0000313" key="1">
    <source>
        <dbReference type="EMBL" id="GGZ82243.1"/>
    </source>
</evidence>
<gene>
    <name evidence="1" type="ORF">GCM10010328_65950</name>
</gene>
<name>A0ABQ3CF17_9ACTN</name>
<organism evidence="1 2">
    <name type="scientific">Streptomyces rubiginosohelvolus</name>
    <dbReference type="NCBI Taxonomy" id="67362"/>
    <lineage>
        <taxon>Bacteria</taxon>
        <taxon>Bacillati</taxon>
        <taxon>Actinomycetota</taxon>
        <taxon>Actinomycetes</taxon>
        <taxon>Kitasatosporales</taxon>
        <taxon>Streptomycetaceae</taxon>
        <taxon>Streptomyces</taxon>
    </lineage>
</organism>
<dbReference type="Proteomes" id="UP000624183">
    <property type="component" value="Unassembled WGS sequence"/>
</dbReference>
<accession>A0ABQ3CF17</accession>
<evidence type="ECO:0000313" key="2">
    <source>
        <dbReference type="Proteomes" id="UP000624183"/>
    </source>
</evidence>
<reference evidence="2" key="1">
    <citation type="journal article" date="2019" name="Int. J. Syst. Evol. Microbiol.">
        <title>The Global Catalogue of Microorganisms (GCM) 10K type strain sequencing project: providing services to taxonomists for standard genome sequencing and annotation.</title>
        <authorList>
            <consortium name="The Broad Institute Genomics Platform"/>
            <consortium name="The Broad Institute Genome Sequencing Center for Infectious Disease"/>
            <person name="Wu L."/>
            <person name="Ma J."/>
        </authorList>
    </citation>
    <scope>NUCLEOTIDE SEQUENCE [LARGE SCALE GENOMIC DNA]</scope>
    <source>
        <strain evidence="2">JCM 4602</strain>
    </source>
</reference>
<protein>
    <submittedName>
        <fullName evidence="1">Uncharacterized protein</fullName>
    </submittedName>
</protein>
<comment type="caution">
    <text evidence="1">The sequence shown here is derived from an EMBL/GenBank/DDBJ whole genome shotgun (WGS) entry which is preliminary data.</text>
</comment>
<sequence>MPHSQFRGIGTGTWTLLDRAKALAYQAYLRTVCTCGTREDEWDPDLGGDPYAYVASARRCFGCEELQREQQHIPEGQAGAGMKVVLLPASVAAAMDVADALKT</sequence>